<dbReference type="CDD" id="cd06262">
    <property type="entry name" value="metallo-hydrolase-like_MBL-fold"/>
    <property type="match status" value="1"/>
</dbReference>
<gene>
    <name evidence="6" type="ORF">SAMN05216529_102449</name>
</gene>
<name>A0A316A212_9FIRM</name>
<keyword evidence="2" id="KW-0479">Metal-binding</keyword>
<evidence type="ECO:0000256" key="3">
    <source>
        <dbReference type="ARBA" id="ARBA00022801"/>
    </source>
</evidence>
<dbReference type="AlphaFoldDB" id="A0A316A212"/>
<organism evidence="6 7">
    <name type="scientific">Faecalicatena contorta</name>
    <dbReference type="NCBI Taxonomy" id="39482"/>
    <lineage>
        <taxon>Bacteria</taxon>
        <taxon>Bacillati</taxon>
        <taxon>Bacillota</taxon>
        <taxon>Clostridia</taxon>
        <taxon>Lachnospirales</taxon>
        <taxon>Lachnospiraceae</taxon>
        <taxon>Faecalicatena</taxon>
    </lineage>
</organism>
<dbReference type="SMART" id="SM00849">
    <property type="entry name" value="Lactamase_B"/>
    <property type="match status" value="1"/>
</dbReference>
<dbReference type="SUPFAM" id="SSF56281">
    <property type="entry name" value="Metallo-hydrolase/oxidoreductase"/>
    <property type="match status" value="1"/>
</dbReference>
<evidence type="ECO:0000256" key="4">
    <source>
        <dbReference type="ARBA" id="ARBA00022833"/>
    </source>
</evidence>
<protein>
    <submittedName>
        <fullName evidence="6">Glyoxylase, beta-lactamase superfamily II</fullName>
    </submittedName>
</protein>
<dbReference type="OrthoDB" id="9802248at2"/>
<evidence type="ECO:0000313" key="6">
    <source>
        <dbReference type="EMBL" id="SUQ13231.1"/>
    </source>
</evidence>
<dbReference type="GO" id="GO:0046872">
    <property type="term" value="F:metal ion binding"/>
    <property type="evidence" value="ECO:0007669"/>
    <property type="project" value="UniProtKB-KW"/>
</dbReference>
<comment type="cofactor">
    <cofactor evidence="1">
        <name>Zn(2+)</name>
        <dbReference type="ChEBI" id="CHEBI:29105"/>
    </cofactor>
</comment>
<dbReference type="InterPro" id="IPR001279">
    <property type="entry name" value="Metallo-B-lactamas"/>
</dbReference>
<keyword evidence="3" id="KW-0378">Hydrolase</keyword>
<dbReference type="PANTHER" id="PTHR46233:SF3">
    <property type="entry name" value="HYDROXYACYLGLUTATHIONE HYDROLASE GLOC"/>
    <property type="match status" value="1"/>
</dbReference>
<sequence length="206" mass="22428">MKIERFVIGIISTNCYLVQNEESKECFLVDPAACPAELSGHIKTKGLELKGILLTHGHFDHIMGIGGFLKEFPVPVYAHEAEKELLEDASLNASSTYGPGYTFSDAIYLKDGQKLTLAGMEIGVLHTPGHTAGGCCYYIPSEGVLFSGDTLFHASIGRTDFPTGSSSQLIHSIQDKLLCLPGETKVYPGHMDETSIAFEQTHNPFF</sequence>
<feature type="domain" description="Metallo-beta-lactamase" evidence="5">
    <location>
        <begin position="12"/>
        <end position="190"/>
    </location>
</feature>
<accession>A0A316A212</accession>
<dbReference type="Proteomes" id="UP000254051">
    <property type="component" value="Unassembled WGS sequence"/>
</dbReference>
<keyword evidence="7" id="KW-1185">Reference proteome</keyword>
<evidence type="ECO:0000259" key="5">
    <source>
        <dbReference type="SMART" id="SM00849"/>
    </source>
</evidence>
<evidence type="ECO:0000256" key="1">
    <source>
        <dbReference type="ARBA" id="ARBA00001947"/>
    </source>
</evidence>
<dbReference type="EMBL" id="UHJJ01000002">
    <property type="protein sequence ID" value="SUQ13231.1"/>
    <property type="molecule type" value="Genomic_DNA"/>
</dbReference>
<proteinExistence type="predicted"/>
<dbReference type="Gene3D" id="3.60.15.10">
    <property type="entry name" value="Ribonuclease Z/Hydroxyacylglutathione hydrolase-like"/>
    <property type="match status" value="1"/>
</dbReference>
<keyword evidence="4" id="KW-0862">Zinc</keyword>
<dbReference type="InterPro" id="IPR051453">
    <property type="entry name" value="MBL_Glyoxalase_II"/>
</dbReference>
<reference evidence="7" key="1">
    <citation type="submission" date="2017-07" db="EMBL/GenBank/DDBJ databases">
        <authorList>
            <person name="Varghese N."/>
            <person name="Submissions S."/>
        </authorList>
    </citation>
    <scope>NUCLEOTIDE SEQUENCE [LARGE SCALE GENOMIC DNA]</scope>
    <source>
        <strain evidence="7">NLAE-zl-C134</strain>
    </source>
</reference>
<dbReference type="PANTHER" id="PTHR46233">
    <property type="entry name" value="HYDROXYACYLGLUTATHIONE HYDROLASE GLOC"/>
    <property type="match status" value="1"/>
</dbReference>
<dbReference type="GO" id="GO:0016787">
    <property type="term" value="F:hydrolase activity"/>
    <property type="evidence" value="ECO:0007669"/>
    <property type="project" value="UniProtKB-KW"/>
</dbReference>
<evidence type="ECO:0000256" key="2">
    <source>
        <dbReference type="ARBA" id="ARBA00022723"/>
    </source>
</evidence>
<dbReference type="InterPro" id="IPR036866">
    <property type="entry name" value="RibonucZ/Hydroxyglut_hydro"/>
</dbReference>
<dbReference type="Pfam" id="PF00753">
    <property type="entry name" value="Lactamase_B"/>
    <property type="match status" value="1"/>
</dbReference>
<evidence type="ECO:0000313" key="7">
    <source>
        <dbReference type="Proteomes" id="UP000254051"/>
    </source>
</evidence>
<dbReference type="RefSeq" id="WP_109709211.1">
    <property type="nucleotide sequence ID" value="NZ_QGDS01000002.1"/>
</dbReference>